<dbReference type="InterPro" id="IPR005122">
    <property type="entry name" value="Uracil-DNA_glycosylase-like"/>
</dbReference>
<dbReference type="Pfam" id="PF03167">
    <property type="entry name" value="UDG"/>
    <property type="match status" value="1"/>
</dbReference>
<evidence type="ECO:0000313" key="2">
    <source>
        <dbReference type="EMBL" id="KIC60612.1"/>
    </source>
</evidence>
<dbReference type="RefSeq" id="WP_039244427.1">
    <property type="nucleotide sequence ID" value="NZ_JWSY01000004.1"/>
</dbReference>
<reference evidence="2 3" key="1">
    <citation type="submission" date="2014-12" db="EMBL/GenBank/DDBJ databases">
        <title>Genome sequencing of Brevundimonas nasdae TPW30.</title>
        <authorList>
            <person name="Tan P.W."/>
            <person name="Chan K.-G."/>
        </authorList>
    </citation>
    <scope>NUCLEOTIDE SEQUENCE [LARGE SCALE GENOMIC DNA]</scope>
    <source>
        <strain evidence="2 3">TPW30</strain>
    </source>
</reference>
<dbReference type="InterPro" id="IPR036895">
    <property type="entry name" value="Uracil-DNA_glycosylase-like_sf"/>
</dbReference>
<dbReference type="SMART" id="SM00987">
    <property type="entry name" value="UreE_C"/>
    <property type="match status" value="1"/>
</dbReference>
<name>A0A0B4CW28_9CAUL</name>
<proteinExistence type="predicted"/>
<organism evidence="2 3">
    <name type="scientific">Brevundimonas nasdae</name>
    <dbReference type="NCBI Taxonomy" id="172043"/>
    <lineage>
        <taxon>Bacteria</taxon>
        <taxon>Pseudomonadati</taxon>
        <taxon>Pseudomonadota</taxon>
        <taxon>Alphaproteobacteria</taxon>
        <taxon>Caulobacterales</taxon>
        <taxon>Caulobacteraceae</taxon>
        <taxon>Brevundimonas</taxon>
    </lineage>
</organism>
<dbReference type="InterPro" id="IPR026353">
    <property type="entry name" value="Hypoxan-DNA_Glyclase"/>
</dbReference>
<dbReference type="CDD" id="cd10032">
    <property type="entry name" value="UDG-F6_HDG"/>
    <property type="match status" value="1"/>
</dbReference>
<dbReference type="Proteomes" id="UP000031166">
    <property type="component" value="Unassembled WGS sequence"/>
</dbReference>
<dbReference type="Gene3D" id="3.40.470.10">
    <property type="entry name" value="Uracil-DNA glycosylase-like domain"/>
    <property type="match status" value="1"/>
</dbReference>
<protein>
    <submittedName>
        <fullName evidence="2">2-hydroxyacid dehydrogenase</fullName>
    </submittedName>
</protein>
<evidence type="ECO:0000313" key="3">
    <source>
        <dbReference type="Proteomes" id="UP000031166"/>
    </source>
</evidence>
<dbReference type="STRING" id="172043.RM53_04015"/>
<feature type="domain" description="Uracil-DNA glycosylase-like" evidence="1">
    <location>
        <begin position="10"/>
        <end position="161"/>
    </location>
</feature>
<dbReference type="SMART" id="SM00986">
    <property type="entry name" value="UDG"/>
    <property type="match status" value="1"/>
</dbReference>
<gene>
    <name evidence="2" type="ORF">RM53_04015</name>
</gene>
<dbReference type="SUPFAM" id="SSF52141">
    <property type="entry name" value="Uracil-DNA glycosylase-like"/>
    <property type="match status" value="1"/>
</dbReference>
<evidence type="ECO:0000259" key="1">
    <source>
        <dbReference type="SMART" id="SM00986"/>
    </source>
</evidence>
<dbReference type="NCBIfam" id="TIGR04274">
    <property type="entry name" value="hypoxanDNAglyco"/>
    <property type="match status" value="1"/>
</dbReference>
<accession>A0A0B4CW28</accession>
<dbReference type="EMBL" id="JWSY01000004">
    <property type="protein sequence ID" value="KIC60612.1"/>
    <property type="molecule type" value="Genomic_DNA"/>
</dbReference>
<sequence>MTHVRRIGFAPVVDTETRLLILGSLPGDASLKAAQYYAHPRNAFWPLIGGVLGEDLLALRYEQRLDRLTARGVGLWDVIASAERSGSLDAAIRSPEAADLCGLIGSLPRLRAVAFNGKLAAKLGRRIIGDVAGVGLIDLPSSSPAHAIPLAGKANIWNSLTDLIER</sequence>
<comment type="caution">
    <text evidence="2">The sequence shown here is derived from an EMBL/GenBank/DDBJ whole genome shotgun (WGS) entry which is preliminary data.</text>
</comment>
<dbReference type="AlphaFoldDB" id="A0A0B4CW28"/>